<feature type="chain" id="PRO_5043642640" description="SGNH hydrolase-type esterase domain-containing protein" evidence="1">
    <location>
        <begin position="25"/>
        <end position="853"/>
    </location>
</feature>
<keyword evidence="3" id="KW-1185">Reference proteome</keyword>
<dbReference type="Proteomes" id="UP001365542">
    <property type="component" value="Unassembled WGS sequence"/>
</dbReference>
<organism evidence="2 3">
    <name type="scientific">Orbilia ellipsospora</name>
    <dbReference type="NCBI Taxonomy" id="2528407"/>
    <lineage>
        <taxon>Eukaryota</taxon>
        <taxon>Fungi</taxon>
        <taxon>Dikarya</taxon>
        <taxon>Ascomycota</taxon>
        <taxon>Pezizomycotina</taxon>
        <taxon>Orbiliomycetes</taxon>
        <taxon>Orbiliales</taxon>
        <taxon>Orbiliaceae</taxon>
        <taxon>Orbilia</taxon>
    </lineage>
</organism>
<name>A0AAV9XU57_9PEZI</name>
<dbReference type="PANTHER" id="PTHR37981">
    <property type="entry name" value="LIPASE 2"/>
    <property type="match status" value="1"/>
</dbReference>
<dbReference type="InterPro" id="IPR024079">
    <property type="entry name" value="MetalloPept_cat_dom_sf"/>
</dbReference>
<evidence type="ECO:0000256" key="1">
    <source>
        <dbReference type="SAM" id="SignalP"/>
    </source>
</evidence>
<dbReference type="EMBL" id="JAVHJO010000001">
    <property type="protein sequence ID" value="KAK6544754.1"/>
    <property type="molecule type" value="Genomic_DNA"/>
</dbReference>
<evidence type="ECO:0000313" key="3">
    <source>
        <dbReference type="Proteomes" id="UP001365542"/>
    </source>
</evidence>
<comment type="caution">
    <text evidence="2">The sequence shown here is derived from an EMBL/GenBank/DDBJ whole genome shotgun (WGS) entry which is preliminary data.</text>
</comment>
<dbReference type="Gene3D" id="3.40.390.10">
    <property type="entry name" value="Collagenase (Catalytic Domain)"/>
    <property type="match status" value="1"/>
</dbReference>
<keyword evidence="1" id="KW-0732">Signal</keyword>
<dbReference type="AlphaFoldDB" id="A0AAV9XU57"/>
<evidence type="ECO:0000313" key="2">
    <source>
        <dbReference type="EMBL" id="KAK6544754.1"/>
    </source>
</evidence>
<dbReference type="InterPro" id="IPR001087">
    <property type="entry name" value="GDSL"/>
</dbReference>
<dbReference type="GO" id="GO:0008237">
    <property type="term" value="F:metallopeptidase activity"/>
    <property type="evidence" value="ECO:0007669"/>
    <property type="project" value="InterPro"/>
</dbReference>
<dbReference type="InterPro" id="IPR037460">
    <property type="entry name" value="SEST-like"/>
</dbReference>
<dbReference type="SUPFAM" id="SSF55486">
    <property type="entry name" value="Metalloproteases ('zincins'), catalytic domain"/>
    <property type="match status" value="1"/>
</dbReference>
<dbReference type="InterPro" id="IPR036514">
    <property type="entry name" value="SGNH_hydro_sf"/>
</dbReference>
<gene>
    <name evidence="2" type="ORF">TWF694_001438</name>
</gene>
<evidence type="ECO:0008006" key="4">
    <source>
        <dbReference type="Google" id="ProtNLM"/>
    </source>
</evidence>
<dbReference type="CDD" id="cd01823">
    <property type="entry name" value="SEST_like"/>
    <property type="match status" value="1"/>
</dbReference>
<sequence length="853" mass="91827">MDSSHHRELLLLIVSAIWLVVGSASPTRMNPPLSLGNATPPVRRATSQDPSCPVGWLCVKQSCPGEVVCASGESCINFEGVIACAPTGSSWCAINPTTYQGVGCASGNCCHGNCYVSGAVCCDNPAVTCSIGTLCNVCPPAQACTTGATTCISKGSPPSTTTKPTTTSSRSIVTTTSQSSITVVVTPTTVPLNFDASCSNDQKDMIRSEAAFAYNMAVAAQSNLQHGDYYDHFFAQSLRNNAQFALDTEETFRLIADILTGRSSGFQFLVTCDDTSPSCRIRGDYASMNDNTFIMNFCARFFRSTAMFKGTQELLDSCGTIDLRAAQRSRSAVIIHECTHTTYAMRGNPPSRDYAYGYNGCTQLPLGTFDRSCAQYAASTAGGVLCPNAAGAEGVCPAELSAQNADTYAHVAAGIYFTQRCSRDIPYPPPPSAPLAGTKRAVVRRSDICPLVDDYILWDGADPDDTSIAITGYVHFGDSYASGMGTGETSTDSCRVGSNNYGDLLYQWMNDNSISYERHSCSGDTTDGLNNQIQKWNNAAVSSVGTVTIGGNDLGFSDLVYYCVITPNTARLGSTNRANCVDAENKARAHMTDSSDQGLQAKFTAAYLNILNKANSRAFQLYVTSYPLFFNQDTTDCQFSSFHYWWGAYNPPSDWPTNRIVYLTVDLRVELNALVTQLNSVILKAVQAANAAHGGNQVHFVDVVDSFNSHHWCENGVHEPDPSSQSTWFFLSGWNDLRYNTAAEESGEVSTLLSDGTMKLPDASTCVTDPAAQLDPYLVAMCRVAQAISEDPTGPEAVRFNNANADIVAGNVSSQSISWYVPTRQIKTFHPRTPGMFAFRDAIISSLQDNGQL</sequence>
<dbReference type="Pfam" id="PF00657">
    <property type="entry name" value="Lipase_GDSL"/>
    <property type="match status" value="1"/>
</dbReference>
<dbReference type="GO" id="GO:0006629">
    <property type="term" value="P:lipid metabolic process"/>
    <property type="evidence" value="ECO:0007669"/>
    <property type="project" value="TreeGrafter"/>
</dbReference>
<feature type="signal peptide" evidence="1">
    <location>
        <begin position="1"/>
        <end position="24"/>
    </location>
</feature>
<proteinExistence type="predicted"/>
<accession>A0AAV9XU57</accession>
<reference evidence="2 3" key="1">
    <citation type="submission" date="2019-10" db="EMBL/GenBank/DDBJ databases">
        <authorList>
            <person name="Palmer J.M."/>
        </authorList>
    </citation>
    <scope>NUCLEOTIDE SEQUENCE [LARGE SCALE GENOMIC DNA]</scope>
    <source>
        <strain evidence="2 3">TWF694</strain>
    </source>
</reference>
<dbReference type="Gene3D" id="3.40.50.1110">
    <property type="entry name" value="SGNH hydrolase"/>
    <property type="match status" value="1"/>
</dbReference>
<dbReference type="SUPFAM" id="SSF52266">
    <property type="entry name" value="SGNH hydrolase"/>
    <property type="match status" value="1"/>
</dbReference>
<dbReference type="GO" id="GO:0016788">
    <property type="term" value="F:hydrolase activity, acting on ester bonds"/>
    <property type="evidence" value="ECO:0007669"/>
    <property type="project" value="InterPro"/>
</dbReference>
<protein>
    <recommendedName>
        <fullName evidence="4">SGNH hydrolase-type esterase domain-containing protein</fullName>
    </recommendedName>
</protein>
<dbReference type="PANTHER" id="PTHR37981:SF1">
    <property type="entry name" value="SGNH HYDROLASE-TYPE ESTERASE DOMAIN-CONTAINING PROTEIN"/>
    <property type="match status" value="1"/>
</dbReference>